<proteinExistence type="predicted"/>
<gene>
    <name evidence="2" type="ORF">DEO72_LG6g982</name>
</gene>
<organism evidence="2 3">
    <name type="scientific">Vigna unguiculata</name>
    <name type="common">Cowpea</name>
    <dbReference type="NCBI Taxonomy" id="3917"/>
    <lineage>
        <taxon>Eukaryota</taxon>
        <taxon>Viridiplantae</taxon>
        <taxon>Streptophyta</taxon>
        <taxon>Embryophyta</taxon>
        <taxon>Tracheophyta</taxon>
        <taxon>Spermatophyta</taxon>
        <taxon>Magnoliopsida</taxon>
        <taxon>eudicotyledons</taxon>
        <taxon>Gunneridae</taxon>
        <taxon>Pentapetalae</taxon>
        <taxon>rosids</taxon>
        <taxon>fabids</taxon>
        <taxon>Fabales</taxon>
        <taxon>Fabaceae</taxon>
        <taxon>Papilionoideae</taxon>
        <taxon>50 kb inversion clade</taxon>
        <taxon>NPAAA clade</taxon>
        <taxon>indigoferoid/millettioid clade</taxon>
        <taxon>Phaseoleae</taxon>
        <taxon>Vigna</taxon>
    </lineage>
</organism>
<feature type="compositionally biased region" description="Low complexity" evidence="1">
    <location>
        <begin position="151"/>
        <end position="167"/>
    </location>
</feature>
<feature type="region of interest" description="Disordered" evidence="1">
    <location>
        <begin position="142"/>
        <end position="176"/>
    </location>
</feature>
<protein>
    <submittedName>
        <fullName evidence="2">Uncharacterized protein</fullName>
    </submittedName>
</protein>
<evidence type="ECO:0000256" key="1">
    <source>
        <dbReference type="SAM" id="MobiDB-lite"/>
    </source>
</evidence>
<dbReference type="AlphaFoldDB" id="A0A4D6M6I1"/>
<keyword evidence="3" id="KW-1185">Reference proteome</keyword>
<dbReference type="EMBL" id="CP039350">
    <property type="protein sequence ID" value="QCD96280.1"/>
    <property type="molecule type" value="Genomic_DNA"/>
</dbReference>
<sequence>MLKALNNLHGILPSHLTNEISNEIHGYGLSSSSNSMDGKIEKATQLGSCKCTSILPFVACIVKQCRPNGQGDMQISIKVAAFSPRSRLCFINITVWNIVKIFKADICEPTDELVHATLKPDIVLHPSMDPKVDDLLQKLMKPPTITNNTDHGQGSSTTHGSSSSTQGAPTTNQDIR</sequence>
<reference evidence="2 3" key="1">
    <citation type="submission" date="2019-04" db="EMBL/GenBank/DDBJ databases">
        <title>An improved genome assembly and genetic linkage map for asparagus bean, Vigna unguiculata ssp. sesquipedialis.</title>
        <authorList>
            <person name="Xia Q."/>
            <person name="Zhang R."/>
            <person name="Dong Y."/>
        </authorList>
    </citation>
    <scope>NUCLEOTIDE SEQUENCE [LARGE SCALE GENOMIC DNA]</scope>
    <source>
        <tissue evidence="2">Leaf</tissue>
    </source>
</reference>
<accession>A0A4D6M6I1</accession>
<name>A0A4D6M6I1_VIGUN</name>
<dbReference type="Proteomes" id="UP000501690">
    <property type="component" value="Linkage Group LG6"/>
</dbReference>
<evidence type="ECO:0000313" key="3">
    <source>
        <dbReference type="Proteomes" id="UP000501690"/>
    </source>
</evidence>
<evidence type="ECO:0000313" key="2">
    <source>
        <dbReference type="EMBL" id="QCD96280.1"/>
    </source>
</evidence>